<name>A0ABQ4MHA8_9BACL</name>
<comment type="caution">
    <text evidence="1">The sequence shown here is derived from an EMBL/GenBank/DDBJ whole genome shotgun (WGS) entry which is preliminary data.</text>
</comment>
<dbReference type="RefSeq" id="WP_213656345.1">
    <property type="nucleotide sequence ID" value="NZ_BOSL01000018.1"/>
</dbReference>
<organism evidence="1 2">
    <name type="scientific">Paenibacillus vini</name>
    <dbReference type="NCBI Taxonomy" id="1476024"/>
    <lineage>
        <taxon>Bacteria</taxon>
        <taxon>Bacillati</taxon>
        <taxon>Bacillota</taxon>
        <taxon>Bacilli</taxon>
        <taxon>Bacillales</taxon>
        <taxon>Paenibacillaceae</taxon>
        <taxon>Paenibacillus</taxon>
    </lineage>
</organism>
<sequence length="140" mass="16090">MRKPIIGLLLLVCMAFGLGGCFNPGGLSDELAVVVKEMDAQYPQFSFGNGEEAYRMGYNKKDMPVFVDTDKAFKQFTKDYKDAIDAVKQQYDLSPISKTNWEPYFTYGWQLITDDEALRQKASEISAFFDYYENSFKKSY</sequence>
<dbReference type="EMBL" id="BOSL01000018">
    <property type="protein sequence ID" value="GIP55371.1"/>
    <property type="molecule type" value="Genomic_DNA"/>
</dbReference>
<dbReference type="PROSITE" id="PS51257">
    <property type="entry name" value="PROKAR_LIPOPROTEIN"/>
    <property type="match status" value="1"/>
</dbReference>
<gene>
    <name evidence="1" type="ORF">J42TS3_44060</name>
</gene>
<protein>
    <recommendedName>
        <fullName evidence="3">Lipoprotein</fullName>
    </recommendedName>
</protein>
<evidence type="ECO:0008006" key="3">
    <source>
        <dbReference type="Google" id="ProtNLM"/>
    </source>
</evidence>
<keyword evidence="2" id="KW-1185">Reference proteome</keyword>
<dbReference type="Proteomes" id="UP000679992">
    <property type="component" value="Unassembled WGS sequence"/>
</dbReference>
<evidence type="ECO:0000313" key="1">
    <source>
        <dbReference type="EMBL" id="GIP55371.1"/>
    </source>
</evidence>
<proteinExistence type="predicted"/>
<accession>A0ABQ4MHA8</accession>
<evidence type="ECO:0000313" key="2">
    <source>
        <dbReference type="Proteomes" id="UP000679992"/>
    </source>
</evidence>
<reference evidence="1 2" key="1">
    <citation type="submission" date="2021-03" db="EMBL/GenBank/DDBJ databases">
        <title>Antimicrobial resistance genes in bacteria isolated from Japanese honey, and their potential for conferring macrolide and lincosamide resistance in the American foulbrood pathogen Paenibacillus larvae.</title>
        <authorList>
            <person name="Okamoto M."/>
            <person name="Kumagai M."/>
            <person name="Kanamori H."/>
            <person name="Takamatsu D."/>
        </authorList>
    </citation>
    <scope>NUCLEOTIDE SEQUENCE [LARGE SCALE GENOMIC DNA]</scope>
    <source>
        <strain evidence="1 2">J42TS3</strain>
    </source>
</reference>